<sequence>MRLGIKTYFNKDHENNLIFSEIIDQDFVVLALSFIGYRGKPKVF</sequence>
<reference evidence="1 2" key="1">
    <citation type="submission" date="2013-09" db="EMBL/GenBank/DDBJ databases">
        <title>Complete genome sequence of Spiroplasma mirum suckling mouse cataract agent.</title>
        <authorList>
            <person name="Landry C.A."/>
            <person name="Bastian F.O."/>
            <person name="Thune R.L."/>
        </authorList>
    </citation>
    <scope>NUCLEOTIDE SEQUENCE [LARGE SCALE GENOMIC DNA]</scope>
    <source>
        <strain evidence="1 2">SMCA</strain>
    </source>
</reference>
<accession>W6AW40</accession>
<dbReference type="HOGENOM" id="CLU_3222258_0_0_14"/>
<dbReference type="AlphaFoldDB" id="W6AW40"/>
<gene>
    <name evidence="1" type="ORF">P344_03000</name>
</gene>
<name>W6AW40_9MOLU</name>
<dbReference type="EMBL" id="CP006720">
    <property type="protein sequence ID" value="AHI57944.1"/>
    <property type="molecule type" value="Genomic_DNA"/>
</dbReference>
<keyword evidence="2" id="KW-1185">Reference proteome</keyword>
<protein>
    <submittedName>
        <fullName evidence="1">Uncharacterized protein</fullName>
    </submittedName>
</protein>
<evidence type="ECO:0000313" key="1">
    <source>
        <dbReference type="EMBL" id="AHI57944.1"/>
    </source>
</evidence>
<dbReference type="Proteomes" id="UP000019260">
    <property type="component" value="Chromosome"/>
</dbReference>
<dbReference type="STRING" id="838561.P344_03000"/>
<dbReference type="KEGG" id="smia:P344_03000"/>
<dbReference type="PATRIC" id="fig|838561.3.peg.585"/>
<organism evidence="1 2">
    <name type="scientific">Spiroplasma mirum ATCC 29335</name>
    <dbReference type="NCBI Taxonomy" id="838561"/>
    <lineage>
        <taxon>Bacteria</taxon>
        <taxon>Bacillati</taxon>
        <taxon>Mycoplasmatota</taxon>
        <taxon>Mollicutes</taxon>
        <taxon>Entomoplasmatales</taxon>
        <taxon>Spiroplasmataceae</taxon>
        <taxon>Spiroplasma</taxon>
    </lineage>
</organism>
<evidence type="ECO:0000313" key="2">
    <source>
        <dbReference type="Proteomes" id="UP000019260"/>
    </source>
</evidence>
<proteinExistence type="predicted"/>